<dbReference type="OrthoDB" id="1686402at2759"/>
<dbReference type="SUPFAM" id="SSF56672">
    <property type="entry name" value="DNA/RNA polymerases"/>
    <property type="match status" value="1"/>
</dbReference>
<dbReference type="InterPro" id="IPR043502">
    <property type="entry name" value="DNA/RNA_pol_sf"/>
</dbReference>
<keyword evidence="2" id="KW-0695">RNA-directed DNA polymerase</keyword>
<name>A0A1S4BR48_TOBAC</name>
<dbReference type="GO" id="GO:0003964">
    <property type="term" value="F:RNA-directed DNA polymerase activity"/>
    <property type="evidence" value="ECO:0007669"/>
    <property type="project" value="UniProtKB-KW"/>
</dbReference>
<dbReference type="OMA" id="FRIRYWY"/>
<keyword evidence="2" id="KW-0548">Nucleotidyltransferase</keyword>
<dbReference type="CDD" id="cd01647">
    <property type="entry name" value="RT_LTR"/>
    <property type="match status" value="1"/>
</dbReference>
<dbReference type="KEGG" id="nta:107811036"/>
<keyword evidence="2" id="KW-0808">Transferase</keyword>
<dbReference type="Gene3D" id="3.30.70.270">
    <property type="match status" value="1"/>
</dbReference>
<dbReference type="AlphaFoldDB" id="A0A1S4BR48"/>
<proteinExistence type="predicted"/>
<gene>
    <name evidence="2" type="primary">LOC107811036</name>
</gene>
<dbReference type="RefSeq" id="XP_016491367.1">
    <property type="nucleotide sequence ID" value="XM_016635881.1"/>
</dbReference>
<dbReference type="InterPro" id="IPR000477">
    <property type="entry name" value="RT_dom"/>
</dbReference>
<dbReference type="PANTHER" id="PTHR24559:SF444">
    <property type="entry name" value="REVERSE TRANSCRIPTASE DOMAIN-CONTAINING PROTEIN"/>
    <property type="match status" value="1"/>
</dbReference>
<protein>
    <submittedName>
        <fullName evidence="2">RNA-directed DNA polymerase homolog</fullName>
    </submittedName>
</protein>
<evidence type="ECO:0000259" key="1">
    <source>
        <dbReference type="Pfam" id="PF00078"/>
    </source>
</evidence>
<evidence type="ECO:0000313" key="2">
    <source>
        <dbReference type="RefSeq" id="XP_016491367.1"/>
    </source>
</evidence>
<reference evidence="2" key="1">
    <citation type="submission" date="2025-08" db="UniProtKB">
        <authorList>
            <consortium name="RefSeq"/>
        </authorList>
    </citation>
    <scope>IDENTIFICATION</scope>
</reference>
<organism evidence="2">
    <name type="scientific">Nicotiana tabacum</name>
    <name type="common">Common tobacco</name>
    <dbReference type="NCBI Taxonomy" id="4097"/>
    <lineage>
        <taxon>Eukaryota</taxon>
        <taxon>Viridiplantae</taxon>
        <taxon>Streptophyta</taxon>
        <taxon>Embryophyta</taxon>
        <taxon>Tracheophyta</taxon>
        <taxon>Spermatophyta</taxon>
        <taxon>Magnoliopsida</taxon>
        <taxon>eudicotyledons</taxon>
        <taxon>Gunneridae</taxon>
        <taxon>Pentapetalae</taxon>
        <taxon>asterids</taxon>
        <taxon>lamiids</taxon>
        <taxon>Solanales</taxon>
        <taxon>Solanaceae</taxon>
        <taxon>Nicotianoideae</taxon>
        <taxon>Nicotianeae</taxon>
        <taxon>Nicotiana</taxon>
    </lineage>
</organism>
<dbReference type="PANTHER" id="PTHR24559">
    <property type="entry name" value="TRANSPOSON TY3-I GAG-POL POLYPROTEIN"/>
    <property type="match status" value="1"/>
</dbReference>
<sequence>MLFVKKKYGSMGMCIDYWQLNKVTNKNKYLLPCIDDWFGQLQGSRVFSKIDLRLGFHQLKIRASDIPKTTFRIRYWYYEFLVMSFGFTNSPSAFIYCSDAGCSSLLKEWVEGIVLQKPYSERAWRELLKGRWEARAHGLPKDFKMRPLSGDEDILPEPSVLRQD</sequence>
<dbReference type="Pfam" id="PF00078">
    <property type="entry name" value="RVT_1"/>
    <property type="match status" value="1"/>
</dbReference>
<dbReference type="PaxDb" id="4097-A0A1S4BR48"/>
<dbReference type="InterPro" id="IPR043128">
    <property type="entry name" value="Rev_trsase/Diguanyl_cyclase"/>
</dbReference>
<dbReference type="STRING" id="4097.A0A1S4BR48"/>
<dbReference type="InterPro" id="IPR053134">
    <property type="entry name" value="RNA-dir_DNA_polymerase"/>
</dbReference>
<dbReference type="Gene3D" id="3.10.10.10">
    <property type="entry name" value="HIV Type 1 Reverse Transcriptase, subunit A, domain 1"/>
    <property type="match status" value="1"/>
</dbReference>
<feature type="domain" description="Reverse transcriptase" evidence="1">
    <location>
        <begin position="5"/>
        <end position="107"/>
    </location>
</feature>
<accession>A0A1S4BR48</accession>